<dbReference type="EMBL" id="JAEFBJ010000012">
    <property type="protein sequence ID" value="KAG7548246.1"/>
    <property type="molecule type" value="Genomic_DNA"/>
</dbReference>
<dbReference type="PROSITE" id="PS50089">
    <property type="entry name" value="ZF_RING_2"/>
    <property type="match status" value="1"/>
</dbReference>
<name>A0A8T1YPY0_ARASU</name>
<dbReference type="PANTHER" id="PTHR46719">
    <property type="entry name" value="TRANSCRIPTION FACTOR C2H2 FAMILY-RELATED"/>
    <property type="match status" value="1"/>
</dbReference>
<keyword evidence="1" id="KW-0862">Zinc</keyword>
<accession>A0A8T1YPY0</accession>
<dbReference type="PANTHER" id="PTHR46719:SF7">
    <property type="entry name" value="RING-H2 FINGER PROTEIN ATL71-RELATED"/>
    <property type="match status" value="1"/>
</dbReference>
<comment type="caution">
    <text evidence="3">The sequence shown here is derived from an EMBL/GenBank/DDBJ whole genome shotgun (WGS) entry which is preliminary data.</text>
</comment>
<dbReference type="FunFam" id="3.30.40.10:FF:000985">
    <property type="entry name" value="RING/U-box superfamily protein"/>
    <property type="match status" value="1"/>
</dbReference>
<protein>
    <submittedName>
        <fullName evidence="3">Zinc finger RING-type</fullName>
    </submittedName>
</protein>
<dbReference type="InterPro" id="IPR045899">
    <property type="entry name" value="ATL71-like"/>
</dbReference>
<keyword evidence="4" id="KW-1185">Reference proteome</keyword>
<dbReference type="SMART" id="SM00184">
    <property type="entry name" value="RING"/>
    <property type="match status" value="1"/>
</dbReference>
<organism evidence="3 4">
    <name type="scientific">Arabidopsis suecica</name>
    <name type="common">Swedish thale-cress</name>
    <name type="synonym">Cardaminopsis suecica</name>
    <dbReference type="NCBI Taxonomy" id="45249"/>
    <lineage>
        <taxon>Eukaryota</taxon>
        <taxon>Viridiplantae</taxon>
        <taxon>Streptophyta</taxon>
        <taxon>Embryophyta</taxon>
        <taxon>Tracheophyta</taxon>
        <taxon>Spermatophyta</taxon>
        <taxon>Magnoliopsida</taxon>
        <taxon>eudicotyledons</taxon>
        <taxon>Gunneridae</taxon>
        <taxon>Pentapetalae</taxon>
        <taxon>rosids</taxon>
        <taxon>malvids</taxon>
        <taxon>Brassicales</taxon>
        <taxon>Brassicaceae</taxon>
        <taxon>Camelineae</taxon>
        <taxon>Arabidopsis</taxon>
    </lineage>
</organism>
<dbReference type="InterPro" id="IPR001841">
    <property type="entry name" value="Znf_RING"/>
</dbReference>
<keyword evidence="1" id="KW-0479">Metal-binding</keyword>
<proteinExistence type="predicted"/>
<dbReference type="OrthoDB" id="1079733at2759"/>
<dbReference type="AlphaFoldDB" id="A0A8T1YPY0"/>
<evidence type="ECO:0000259" key="2">
    <source>
        <dbReference type="PROSITE" id="PS50089"/>
    </source>
</evidence>
<dbReference type="Proteomes" id="UP000694251">
    <property type="component" value="Chromosome 12"/>
</dbReference>
<dbReference type="Pfam" id="PF13639">
    <property type="entry name" value="zf-RING_2"/>
    <property type="match status" value="1"/>
</dbReference>
<evidence type="ECO:0000313" key="3">
    <source>
        <dbReference type="EMBL" id="KAG7548246.1"/>
    </source>
</evidence>
<sequence length="209" mass="24182">MNTDSGVILEVTTNAMLLPPHRGFENKVFVCLHNVVNELAEDQNGIVTYLGTFPAPLMSRIELKPSCFCSHHISQHLDEFFTDTQFCRMLSEKIAVDCASLPQPFSVTVYVKVIRDVRIMLPSTAVRSRDMFQRLLEEQTMEFTDLGDEEEKTCSICMEDFSESHGDNIILLPDCFHLFHQSCIFEWFKRQRSCPLCRRVPYEEDNETE</sequence>
<gene>
    <name evidence="3" type="ORF">ISN44_As12g034440</name>
</gene>
<keyword evidence="1" id="KW-0863">Zinc-finger</keyword>
<evidence type="ECO:0000256" key="1">
    <source>
        <dbReference type="PROSITE-ProRule" id="PRU00175"/>
    </source>
</evidence>
<evidence type="ECO:0000313" key="4">
    <source>
        <dbReference type="Proteomes" id="UP000694251"/>
    </source>
</evidence>
<reference evidence="3 4" key="1">
    <citation type="submission" date="2020-12" db="EMBL/GenBank/DDBJ databases">
        <title>Concerted genomic and epigenomic changes stabilize Arabidopsis allopolyploids.</title>
        <authorList>
            <person name="Chen Z."/>
        </authorList>
    </citation>
    <scope>NUCLEOTIDE SEQUENCE [LARGE SCALE GENOMIC DNA]</scope>
    <source>
        <strain evidence="3">As9502</strain>
        <tissue evidence="3">Leaf</tissue>
    </source>
</reference>
<feature type="domain" description="RING-type" evidence="2">
    <location>
        <begin position="154"/>
        <end position="198"/>
    </location>
</feature>
<dbReference type="GO" id="GO:0008270">
    <property type="term" value="F:zinc ion binding"/>
    <property type="evidence" value="ECO:0007669"/>
    <property type="project" value="UniProtKB-KW"/>
</dbReference>